<dbReference type="PANTHER" id="PTHR42905">
    <property type="entry name" value="PHOSPHOENOLPYRUVATE CARBOXYLASE"/>
    <property type="match status" value="1"/>
</dbReference>
<dbReference type="CDD" id="cd00377">
    <property type="entry name" value="ICL_PEPM"/>
    <property type="match status" value="1"/>
</dbReference>
<dbReference type="Gene3D" id="3.20.20.60">
    <property type="entry name" value="Phosphoenolpyruvate-binding domains"/>
    <property type="match status" value="1"/>
</dbReference>
<dbReference type="AlphaFoldDB" id="A0A177MP41"/>
<evidence type="ECO:0000313" key="4">
    <source>
        <dbReference type="Proteomes" id="UP000077763"/>
    </source>
</evidence>
<dbReference type="GO" id="GO:0016829">
    <property type="term" value="F:lyase activity"/>
    <property type="evidence" value="ECO:0007669"/>
    <property type="project" value="UniProtKB-KW"/>
</dbReference>
<evidence type="ECO:0000313" key="3">
    <source>
        <dbReference type="EMBL" id="OAI08320.1"/>
    </source>
</evidence>
<keyword evidence="1" id="KW-0479">Metal-binding</keyword>
<reference evidence="4 5" key="1">
    <citation type="submission" date="2016-03" db="EMBL/GenBank/DDBJ databases">
        <authorList>
            <person name="Ploux O."/>
        </authorList>
    </citation>
    <scope>NUCLEOTIDE SEQUENCE [LARGE SCALE GENOMIC DNA]</scope>
    <source>
        <strain evidence="3 5">R-45363</strain>
        <strain evidence="2 4">R-45371</strain>
    </source>
</reference>
<proteinExistence type="predicted"/>
<organism evidence="2 4">
    <name type="scientific">Methylomonas methanica</name>
    <dbReference type="NCBI Taxonomy" id="421"/>
    <lineage>
        <taxon>Bacteria</taxon>
        <taxon>Pseudomonadati</taxon>
        <taxon>Pseudomonadota</taxon>
        <taxon>Gammaproteobacteria</taxon>
        <taxon>Methylococcales</taxon>
        <taxon>Methylococcaceae</taxon>
        <taxon>Methylomonas</taxon>
    </lineage>
</organism>
<accession>A0A177MP41</accession>
<sequence>MNMNVIQQEHYEQFKALHERPEGFIMPNVWDGGSALIMMDAGFEALATSSAALATTLGRIDGRHAVSREEHLAHARLIVDVTGLPVNGDLEDGFGPEPEDVAATVKAAIAAGLAGVGIEDTTANPENPIHDFDKAVARIKAAAKVAKGRIVLTGRTDNYIQGRPDLDDTIRRLTAFAEVGADVLFAPYPSDIDAVRAIVKAVAPKPVNLLIGTMQGIVPWAELQKIGVKRLSLGSRLYARAIWSAYQAGLDLLEEGNINQAIGKTSSTSMNYGHEIIAKKIRLSTGLWGQP</sequence>
<dbReference type="PANTHER" id="PTHR42905:SF16">
    <property type="entry name" value="CARBOXYPHOSPHONOENOLPYRUVATE PHOSPHONOMUTASE-LIKE PROTEIN (AFU_ORTHOLOGUE AFUA_5G07230)"/>
    <property type="match status" value="1"/>
</dbReference>
<keyword evidence="2" id="KW-0456">Lyase</keyword>
<dbReference type="OrthoDB" id="9785398at2"/>
<evidence type="ECO:0000256" key="1">
    <source>
        <dbReference type="ARBA" id="ARBA00022723"/>
    </source>
</evidence>
<dbReference type="RefSeq" id="WP_064007097.1">
    <property type="nucleotide sequence ID" value="NZ_LUUG01000045.1"/>
</dbReference>
<evidence type="ECO:0000313" key="5">
    <source>
        <dbReference type="Proteomes" id="UP000078090"/>
    </source>
</evidence>
<dbReference type="SUPFAM" id="SSF51621">
    <property type="entry name" value="Phosphoenolpyruvate/pyruvate domain"/>
    <property type="match status" value="1"/>
</dbReference>
<dbReference type="EMBL" id="LUUH01000029">
    <property type="protein sequence ID" value="OAI07225.1"/>
    <property type="molecule type" value="Genomic_DNA"/>
</dbReference>
<dbReference type="Pfam" id="PF13714">
    <property type="entry name" value="PEP_mutase"/>
    <property type="match status" value="1"/>
</dbReference>
<dbReference type="Proteomes" id="UP000078090">
    <property type="component" value="Unassembled WGS sequence"/>
</dbReference>
<comment type="caution">
    <text evidence="2">The sequence shown here is derived from an EMBL/GenBank/DDBJ whole genome shotgun (WGS) entry which is preliminary data.</text>
</comment>
<dbReference type="Proteomes" id="UP000077763">
    <property type="component" value="Unassembled WGS sequence"/>
</dbReference>
<dbReference type="InterPro" id="IPR039556">
    <property type="entry name" value="ICL/PEPM"/>
</dbReference>
<name>A0A177MP41_METMH</name>
<evidence type="ECO:0000313" key="2">
    <source>
        <dbReference type="EMBL" id="OAI07225.1"/>
    </source>
</evidence>
<gene>
    <name evidence="3" type="ORF">A1332_07475</name>
    <name evidence="2" type="ORF">A1353_07675</name>
</gene>
<protein>
    <submittedName>
        <fullName evidence="2">2-methylisocitrate lyase</fullName>
    </submittedName>
</protein>
<dbReference type="InterPro" id="IPR040442">
    <property type="entry name" value="Pyrv_kinase-like_dom_sf"/>
</dbReference>
<dbReference type="InterPro" id="IPR015813">
    <property type="entry name" value="Pyrv/PenolPyrv_kinase-like_dom"/>
</dbReference>
<dbReference type="GO" id="GO:0046872">
    <property type="term" value="F:metal ion binding"/>
    <property type="evidence" value="ECO:0007669"/>
    <property type="project" value="UniProtKB-KW"/>
</dbReference>
<dbReference type="EMBL" id="LUUG01000045">
    <property type="protein sequence ID" value="OAI08320.1"/>
    <property type="molecule type" value="Genomic_DNA"/>
</dbReference>